<proteinExistence type="predicted"/>
<dbReference type="Gene3D" id="1.10.357.10">
    <property type="entry name" value="Tetracycline Repressor, domain 2"/>
    <property type="match status" value="1"/>
</dbReference>
<dbReference type="GO" id="GO:0000976">
    <property type="term" value="F:transcription cis-regulatory region binding"/>
    <property type="evidence" value="ECO:0007669"/>
    <property type="project" value="TreeGrafter"/>
</dbReference>
<sequence length="183" mass="20320">MPLDEIFDAAMRRFLEQRRVDMRSLAVELGMGRATLYRRVGSRDQLLGQVLWQLTQRSLQRAVKQAEGRRGADRILAVIGNFLAGVIEQPSLRHFLAAEPEAALRILTSKHGVVQPGVRAHLEGLLQEEIAAGAFIPRMDARTLAFVLVRIGESFLYADAIADGEPDVEQALLVIGRLLDDQP</sequence>
<dbReference type="GO" id="GO:0003700">
    <property type="term" value="F:DNA-binding transcription factor activity"/>
    <property type="evidence" value="ECO:0007669"/>
    <property type="project" value="TreeGrafter"/>
</dbReference>
<dbReference type="EMBL" id="BONQ01000170">
    <property type="protein sequence ID" value="GIG52118.1"/>
    <property type="molecule type" value="Genomic_DNA"/>
</dbReference>
<accession>A0A919Q0I8</accession>
<dbReference type="RefSeq" id="WP_203853723.1">
    <property type="nucleotide sequence ID" value="NZ_BAAAVW010000037.1"/>
</dbReference>
<evidence type="ECO:0000256" key="3">
    <source>
        <dbReference type="ARBA" id="ARBA00023163"/>
    </source>
</evidence>
<evidence type="ECO:0000313" key="5">
    <source>
        <dbReference type="EMBL" id="GIG52118.1"/>
    </source>
</evidence>
<evidence type="ECO:0000256" key="2">
    <source>
        <dbReference type="ARBA" id="ARBA00023125"/>
    </source>
</evidence>
<dbReference type="InterPro" id="IPR050109">
    <property type="entry name" value="HTH-type_TetR-like_transc_reg"/>
</dbReference>
<dbReference type="Gene3D" id="1.10.10.60">
    <property type="entry name" value="Homeodomain-like"/>
    <property type="match status" value="1"/>
</dbReference>
<evidence type="ECO:0000259" key="4">
    <source>
        <dbReference type="Pfam" id="PF18598"/>
    </source>
</evidence>
<evidence type="ECO:0000313" key="6">
    <source>
        <dbReference type="Proteomes" id="UP000660611"/>
    </source>
</evidence>
<organism evidence="5 6">
    <name type="scientific">Dactylosporangium siamense</name>
    <dbReference type="NCBI Taxonomy" id="685454"/>
    <lineage>
        <taxon>Bacteria</taxon>
        <taxon>Bacillati</taxon>
        <taxon>Actinomycetota</taxon>
        <taxon>Actinomycetes</taxon>
        <taxon>Micromonosporales</taxon>
        <taxon>Micromonosporaceae</taxon>
        <taxon>Dactylosporangium</taxon>
    </lineage>
</organism>
<evidence type="ECO:0000256" key="1">
    <source>
        <dbReference type="ARBA" id="ARBA00023015"/>
    </source>
</evidence>
<dbReference type="InterPro" id="IPR041485">
    <property type="entry name" value="TetR_C_36"/>
</dbReference>
<gene>
    <name evidence="5" type="ORF">Dsi01nite_101590</name>
</gene>
<keyword evidence="6" id="KW-1185">Reference proteome</keyword>
<dbReference type="InterPro" id="IPR009057">
    <property type="entry name" value="Homeodomain-like_sf"/>
</dbReference>
<dbReference type="PANTHER" id="PTHR30055:SF234">
    <property type="entry name" value="HTH-TYPE TRANSCRIPTIONAL REGULATOR BETI"/>
    <property type="match status" value="1"/>
</dbReference>
<keyword evidence="3" id="KW-0804">Transcription</keyword>
<keyword evidence="1" id="KW-0805">Transcription regulation</keyword>
<keyword evidence="2" id="KW-0238">DNA-binding</keyword>
<protein>
    <recommendedName>
        <fullName evidence="4">QsdR TetR regulatory C-terminal domain-containing protein</fullName>
    </recommendedName>
</protein>
<reference evidence="5" key="1">
    <citation type="submission" date="2021-01" db="EMBL/GenBank/DDBJ databases">
        <title>Whole genome shotgun sequence of Dactylosporangium siamense NBRC 106093.</title>
        <authorList>
            <person name="Komaki H."/>
            <person name="Tamura T."/>
        </authorList>
    </citation>
    <scope>NUCLEOTIDE SEQUENCE</scope>
    <source>
        <strain evidence="5">NBRC 106093</strain>
    </source>
</reference>
<dbReference type="AlphaFoldDB" id="A0A919Q0I8"/>
<dbReference type="Pfam" id="PF18598">
    <property type="entry name" value="TetR_C_36"/>
    <property type="match status" value="1"/>
</dbReference>
<dbReference type="SUPFAM" id="SSF46689">
    <property type="entry name" value="Homeodomain-like"/>
    <property type="match status" value="1"/>
</dbReference>
<name>A0A919Q0I8_9ACTN</name>
<comment type="caution">
    <text evidence="5">The sequence shown here is derived from an EMBL/GenBank/DDBJ whole genome shotgun (WGS) entry which is preliminary data.</text>
</comment>
<feature type="domain" description="QsdR TetR regulatory C-terminal" evidence="4">
    <location>
        <begin position="70"/>
        <end position="179"/>
    </location>
</feature>
<dbReference type="Proteomes" id="UP000660611">
    <property type="component" value="Unassembled WGS sequence"/>
</dbReference>
<dbReference type="PANTHER" id="PTHR30055">
    <property type="entry name" value="HTH-TYPE TRANSCRIPTIONAL REGULATOR RUTR"/>
    <property type="match status" value="1"/>
</dbReference>